<dbReference type="EC" id="2.3.1.30" evidence="1"/>
<dbReference type="InterPro" id="IPR011004">
    <property type="entry name" value="Trimer_LpxA-like_sf"/>
</dbReference>
<comment type="catalytic activity">
    <reaction evidence="5">
        <text>L-serine + acetyl-CoA = O-acetyl-L-serine + CoA</text>
        <dbReference type="Rhea" id="RHEA:24560"/>
        <dbReference type="ChEBI" id="CHEBI:33384"/>
        <dbReference type="ChEBI" id="CHEBI:57287"/>
        <dbReference type="ChEBI" id="CHEBI:57288"/>
        <dbReference type="ChEBI" id="CHEBI:58340"/>
        <dbReference type="EC" id="2.3.1.30"/>
    </reaction>
</comment>
<evidence type="ECO:0000256" key="4">
    <source>
        <dbReference type="ARBA" id="ARBA00023315"/>
    </source>
</evidence>
<accession>A0ABU8XAA8</accession>
<dbReference type="PROSITE" id="PS00101">
    <property type="entry name" value="HEXAPEP_TRANSFERASES"/>
    <property type="match status" value="1"/>
</dbReference>
<dbReference type="InterPro" id="IPR042122">
    <property type="entry name" value="Ser_AcTrfase_N_sf"/>
</dbReference>
<dbReference type="SUPFAM" id="SSF51161">
    <property type="entry name" value="Trimeric LpxA-like enzymes"/>
    <property type="match status" value="1"/>
</dbReference>
<protein>
    <recommendedName>
        <fullName evidence="1">serine O-acetyltransferase</fullName>
        <ecNumber evidence="1">2.3.1.30</ecNumber>
    </recommendedName>
</protein>
<evidence type="ECO:0000256" key="3">
    <source>
        <dbReference type="ARBA" id="ARBA00022737"/>
    </source>
</evidence>
<dbReference type="RefSeq" id="WP_340336586.1">
    <property type="nucleotide sequence ID" value="NZ_JBBKZS010000007.1"/>
</dbReference>
<keyword evidence="4" id="KW-0012">Acyltransferase</keyword>
<gene>
    <name evidence="6" type="ORF">WKW79_18235</name>
</gene>
<evidence type="ECO:0000256" key="5">
    <source>
        <dbReference type="ARBA" id="ARBA00049486"/>
    </source>
</evidence>
<dbReference type="PANTHER" id="PTHR42811">
    <property type="entry name" value="SERINE ACETYLTRANSFERASE"/>
    <property type="match status" value="1"/>
</dbReference>
<dbReference type="Proteomes" id="UP001367030">
    <property type="component" value="Unassembled WGS sequence"/>
</dbReference>
<proteinExistence type="predicted"/>
<dbReference type="Gene3D" id="1.10.3130.10">
    <property type="entry name" value="serine acetyltransferase, domain 1"/>
    <property type="match status" value="1"/>
</dbReference>
<evidence type="ECO:0000313" key="7">
    <source>
        <dbReference type="Proteomes" id="UP001367030"/>
    </source>
</evidence>
<dbReference type="Pfam" id="PF00132">
    <property type="entry name" value="Hexapep"/>
    <property type="match status" value="1"/>
</dbReference>
<keyword evidence="2" id="KW-0808">Transferase</keyword>
<evidence type="ECO:0000256" key="2">
    <source>
        <dbReference type="ARBA" id="ARBA00022679"/>
    </source>
</evidence>
<keyword evidence="7" id="KW-1185">Reference proteome</keyword>
<organism evidence="6 7">
    <name type="scientific">Variovorax robiniae</name>
    <dbReference type="NCBI Taxonomy" id="1836199"/>
    <lineage>
        <taxon>Bacteria</taxon>
        <taxon>Pseudomonadati</taxon>
        <taxon>Pseudomonadota</taxon>
        <taxon>Betaproteobacteria</taxon>
        <taxon>Burkholderiales</taxon>
        <taxon>Comamonadaceae</taxon>
        <taxon>Variovorax</taxon>
    </lineage>
</organism>
<dbReference type="InterPro" id="IPR001451">
    <property type="entry name" value="Hexapep"/>
</dbReference>
<dbReference type="EMBL" id="JBBKZS010000007">
    <property type="protein sequence ID" value="MEJ8856521.1"/>
    <property type="molecule type" value="Genomic_DNA"/>
</dbReference>
<dbReference type="InterPro" id="IPR018357">
    <property type="entry name" value="Hexapep_transf_CS"/>
</dbReference>
<evidence type="ECO:0000256" key="1">
    <source>
        <dbReference type="ARBA" id="ARBA00013266"/>
    </source>
</evidence>
<reference evidence="6 7" key="1">
    <citation type="submission" date="2024-03" db="EMBL/GenBank/DDBJ databases">
        <title>Novel species of the genus Variovorax.</title>
        <authorList>
            <person name="Liu Q."/>
            <person name="Xin Y.-H."/>
        </authorList>
    </citation>
    <scope>NUCLEOTIDE SEQUENCE [LARGE SCALE GENOMIC DNA]</scope>
    <source>
        <strain evidence="6 7">KACC 18901</strain>
    </source>
</reference>
<evidence type="ECO:0000313" key="6">
    <source>
        <dbReference type="EMBL" id="MEJ8856521.1"/>
    </source>
</evidence>
<dbReference type="Gene3D" id="2.160.10.10">
    <property type="entry name" value="Hexapeptide repeat proteins"/>
    <property type="match status" value="1"/>
</dbReference>
<keyword evidence="3" id="KW-0677">Repeat</keyword>
<comment type="caution">
    <text evidence="6">The sequence shown here is derived from an EMBL/GenBank/DDBJ whole genome shotgun (WGS) entry which is preliminary data.</text>
</comment>
<sequence length="206" mass="21954">MSAATGLVSLAPERLGWRETRRLIGTDLDRIAQHLQVPNSWAHRLYFFCLPGFQALLFHRISRCLYLKGWTSLPRMVSLFALYLTRAEIPPTTSIGPSALIAHATCVNVFGKLGARVTINGCSAIGGGMAMDDIGGGPGYPVIGDDVVLAYGANVLGPVRIGDGVHVGPGALVTFDVPDGGLVLWDRPRVIRGGASPTPPMHQDKT</sequence>
<name>A0ABU8XAA8_9BURK</name>